<proteinExistence type="predicted"/>
<evidence type="ECO:0000256" key="1">
    <source>
        <dbReference type="SAM" id="MobiDB-lite"/>
    </source>
</evidence>
<evidence type="ECO:0000313" key="2">
    <source>
        <dbReference type="EMBL" id="KOM57585.1"/>
    </source>
</evidence>
<dbReference type="Gramene" id="KOM57585">
    <property type="protein sequence ID" value="KOM57585"/>
    <property type="gene ID" value="LR48_Vigan11g061800"/>
</dbReference>
<accession>A0A0L9VR90</accession>
<protein>
    <submittedName>
        <fullName evidence="2">Uncharacterized protein</fullName>
    </submittedName>
</protein>
<reference evidence="3" key="1">
    <citation type="journal article" date="2015" name="Proc. Natl. Acad. Sci. U.S.A.">
        <title>Genome sequencing of adzuki bean (Vigna angularis) provides insight into high starch and low fat accumulation and domestication.</title>
        <authorList>
            <person name="Yang K."/>
            <person name="Tian Z."/>
            <person name="Chen C."/>
            <person name="Luo L."/>
            <person name="Zhao B."/>
            <person name="Wang Z."/>
            <person name="Yu L."/>
            <person name="Li Y."/>
            <person name="Sun Y."/>
            <person name="Li W."/>
            <person name="Chen Y."/>
            <person name="Li Y."/>
            <person name="Zhang Y."/>
            <person name="Ai D."/>
            <person name="Zhao J."/>
            <person name="Shang C."/>
            <person name="Ma Y."/>
            <person name="Wu B."/>
            <person name="Wang M."/>
            <person name="Gao L."/>
            <person name="Sun D."/>
            <person name="Zhang P."/>
            <person name="Guo F."/>
            <person name="Wang W."/>
            <person name="Li Y."/>
            <person name="Wang J."/>
            <person name="Varshney R.K."/>
            <person name="Wang J."/>
            <person name="Ling H.Q."/>
            <person name="Wan P."/>
        </authorList>
    </citation>
    <scope>NUCLEOTIDE SEQUENCE</scope>
    <source>
        <strain evidence="3">cv. Jingnong 6</strain>
    </source>
</reference>
<dbReference type="Proteomes" id="UP000053144">
    <property type="component" value="Chromosome 11"/>
</dbReference>
<sequence>MKLMNEVKRDRYGIRKGHKKCKRRETAAGRKAAAGKKSRCGEEKPLRGRSGHALLPLSGVTAKRLALSALAEGNQVSCEKVGWRSTPLEGARKRAYEVSGAQRPKWGNSGTLARLMMLRAPKKGNQAPYGPSSAFFPDAFNGLADSGGGTNQPSSPLTWTIEAPNNGRGASAMQRNGLKMTGENRKVSGMKQWFGEGETEAQFQTVVFCELGSEIEAEIWVLKCDADRWRCASNGA</sequence>
<organism evidence="2 3">
    <name type="scientific">Phaseolus angularis</name>
    <name type="common">Azuki bean</name>
    <name type="synonym">Vigna angularis</name>
    <dbReference type="NCBI Taxonomy" id="3914"/>
    <lineage>
        <taxon>Eukaryota</taxon>
        <taxon>Viridiplantae</taxon>
        <taxon>Streptophyta</taxon>
        <taxon>Embryophyta</taxon>
        <taxon>Tracheophyta</taxon>
        <taxon>Spermatophyta</taxon>
        <taxon>Magnoliopsida</taxon>
        <taxon>eudicotyledons</taxon>
        <taxon>Gunneridae</taxon>
        <taxon>Pentapetalae</taxon>
        <taxon>rosids</taxon>
        <taxon>fabids</taxon>
        <taxon>Fabales</taxon>
        <taxon>Fabaceae</taxon>
        <taxon>Papilionoideae</taxon>
        <taxon>50 kb inversion clade</taxon>
        <taxon>NPAAA clade</taxon>
        <taxon>indigoferoid/millettioid clade</taxon>
        <taxon>Phaseoleae</taxon>
        <taxon>Vigna</taxon>
    </lineage>
</organism>
<feature type="region of interest" description="Disordered" evidence="1">
    <location>
        <begin position="16"/>
        <end position="50"/>
    </location>
</feature>
<name>A0A0L9VR90_PHAAN</name>
<dbReference type="AlphaFoldDB" id="A0A0L9VR90"/>
<dbReference type="EMBL" id="CM003381">
    <property type="protein sequence ID" value="KOM57585.1"/>
    <property type="molecule type" value="Genomic_DNA"/>
</dbReference>
<evidence type="ECO:0000313" key="3">
    <source>
        <dbReference type="Proteomes" id="UP000053144"/>
    </source>
</evidence>
<gene>
    <name evidence="2" type="ORF">LR48_Vigan11g061800</name>
</gene>